<dbReference type="PANTHER" id="PTHR33371">
    <property type="entry name" value="INTERMEMBRANE PHOSPHOLIPID TRANSPORT SYSTEM BINDING PROTEIN MLAD-RELATED"/>
    <property type="match status" value="1"/>
</dbReference>
<reference evidence="5 6" key="1">
    <citation type="submission" date="2018-11" db="EMBL/GenBank/DDBJ databases">
        <title>Saccharopolyspora rhizosphaerae sp. nov., an actinomycete isolated from rhizosphere soil in Thailand.</title>
        <authorList>
            <person name="Intra B."/>
            <person name="Euanorasetr J."/>
            <person name="Take A."/>
            <person name="Inahashi Y."/>
            <person name="Mori M."/>
            <person name="Panbangred W."/>
            <person name="Matsumoto A."/>
        </authorList>
    </citation>
    <scope>NUCLEOTIDE SEQUENCE [LARGE SCALE GENOMIC DNA]</scope>
    <source>
        <strain evidence="5 6">H219</strain>
    </source>
</reference>
<feature type="chain" id="PRO_5019273843" evidence="2">
    <location>
        <begin position="25"/>
        <end position="389"/>
    </location>
</feature>
<evidence type="ECO:0000256" key="2">
    <source>
        <dbReference type="SAM" id="SignalP"/>
    </source>
</evidence>
<feature type="compositionally biased region" description="Gly residues" evidence="1">
    <location>
        <begin position="380"/>
        <end position="389"/>
    </location>
</feature>
<dbReference type="InterPro" id="IPR024516">
    <property type="entry name" value="Mce_C"/>
</dbReference>
<sequence length="389" mass="40696">MTTKRCAFLAGSLSVLLLSGCGTAGFTGLYNTPLPGGAELGEDPYLVTVHFRDVLDLVPQASVKVNDVAVGRIDRIQLAADNTTAVVTMRVNSDVRLPANALANLRQSSLLGEKFVELAPPPENAGGRLQDGAVIPVERTNRNPQIEEVLGAVSLLLNGGGIEQLQTIVQELNKAFTGNEEEIRSLLGNIEEVVARLDGQRGEITKALDGLNRLSGNLRAQTGHIDTALDGLAPGLRELEAQRGQLVGMLQSLDELSGTATKTVNASREDLVADLHAVAPTLQEIAKAGEILPQTLAFLSTYPFPEQAMIPLKGDFVNTSVNVSLDLSELYENFARSSGPPIPLPGISDSGQSGMNLPLPPGSPPLPPLPIPGPQPDGGLLPGSSGGGS</sequence>
<comment type="caution">
    <text evidence="5">The sequence shown here is derived from an EMBL/GenBank/DDBJ whole genome shotgun (WGS) entry which is preliminary data.</text>
</comment>
<feature type="compositionally biased region" description="Pro residues" evidence="1">
    <location>
        <begin position="358"/>
        <end position="375"/>
    </location>
</feature>
<gene>
    <name evidence="5" type="ORF">EIL87_09430</name>
</gene>
<dbReference type="InterPro" id="IPR005693">
    <property type="entry name" value="Mce"/>
</dbReference>
<dbReference type="GO" id="GO:0005576">
    <property type="term" value="C:extracellular region"/>
    <property type="evidence" value="ECO:0007669"/>
    <property type="project" value="TreeGrafter"/>
</dbReference>
<dbReference type="NCBIfam" id="TIGR00996">
    <property type="entry name" value="Mtu_fam_mce"/>
    <property type="match status" value="1"/>
</dbReference>
<dbReference type="InterPro" id="IPR052336">
    <property type="entry name" value="MlaD_Phospholipid_Transporter"/>
</dbReference>
<dbReference type="OrthoDB" id="9774928at2"/>
<evidence type="ECO:0000256" key="1">
    <source>
        <dbReference type="SAM" id="MobiDB-lite"/>
    </source>
</evidence>
<keyword evidence="2" id="KW-0732">Signal</keyword>
<evidence type="ECO:0000259" key="4">
    <source>
        <dbReference type="Pfam" id="PF11887"/>
    </source>
</evidence>
<accession>A0A426JWQ3</accession>
<evidence type="ECO:0000313" key="5">
    <source>
        <dbReference type="EMBL" id="RRO17502.1"/>
    </source>
</evidence>
<dbReference type="Pfam" id="PF02470">
    <property type="entry name" value="MlaD"/>
    <property type="match status" value="1"/>
</dbReference>
<dbReference type="Pfam" id="PF11887">
    <property type="entry name" value="Mce4_CUP1"/>
    <property type="match status" value="1"/>
</dbReference>
<dbReference type="EMBL" id="RSAA01000008">
    <property type="protein sequence ID" value="RRO17502.1"/>
    <property type="molecule type" value="Genomic_DNA"/>
</dbReference>
<dbReference type="AlphaFoldDB" id="A0A426JWQ3"/>
<evidence type="ECO:0000259" key="3">
    <source>
        <dbReference type="Pfam" id="PF02470"/>
    </source>
</evidence>
<feature type="region of interest" description="Disordered" evidence="1">
    <location>
        <begin position="338"/>
        <end position="389"/>
    </location>
</feature>
<proteinExistence type="predicted"/>
<protein>
    <submittedName>
        <fullName evidence="5">MCE family protein</fullName>
    </submittedName>
</protein>
<dbReference type="PROSITE" id="PS51257">
    <property type="entry name" value="PROKAR_LIPOPROTEIN"/>
    <property type="match status" value="1"/>
</dbReference>
<dbReference type="InterPro" id="IPR003399">
    <property type="entry name" value="Mce/MlaD"/>
</dbReference>
<organism evidence="5 6">
    <name type="scientific">Saccharopolyspora rhizosphaerae</name>
    <dbReference type="NCBI Taxonomy" id="2492662"/>
    <lineage>
        <taxon>Bacteria</taxon>
        <taxon>Bacillati</taxon>
        <taxon>Actinomycetota</taxon>
        <taxon>Actinomycetes</taxon>
        <taxon>Pseudonocardiales</taxon>
        <taxon>Pseudonocardiaceae</taxon>
        <taxon>Saccharopolyspora</taxon>
    </lineage>
</organism>
<feature type="signal peptide" evidence="2">
    <location>
        <begin position="1"/>
        <end position="24"/>
    </location>
</feature>
<feature type="domain" description="Mammalian cell entry C-terminal" evidence="4">
    <location>
        <begin position="127"/>
        <end position="296"/>
    </location>
</feature>
<keyword evidence="6" id="KW-1185">Reference proteome</keyword>
<evidence type="ECO:0000313" key="6">
    <source>
        <dbReference type="Proteomes" id="UP000274515"/>
    </source>
</evidence>
<name>A0A426JWQ3_9PSEU</name>
<dbReference type="RefSeq" id="WP_125089834.1">
    <property type="nucleotide sequence ID" value="NZ_RSAA01000008.1"/>
</dbReference>
<dbReference type="PANTHER" id="PTHR33371:SF15">
    <property type="entry name" value="LIPOPROTEIN LPRN"/>
    <property type="match status" value="1"/>
</dbReference>
<feature type="domain" description="Mce/MlaD" evidence="3">
    <location>
        <begin position="44"/>
        <end position="121"/>
    </location>
</feature>
<dbReference type="Proteomes" id="UP000274515">
    <property type="component" value="Unassembled WGS sequence"/>
</dbReference>
<dbReference type="Gene3D" id="1.10.287.1490">
    <property type="match status" value="1"/>
</dbReference>